<evidence type="ECO:0000313" key="3">
    <source>
        <dbReference type="EMBL" id="KAJ6645489.1"/>
    </source>
</evidence>
<gene>
    <name evidence="3" type="primary">Als2_0</name>
    <name evidence="3" type="ORF">Bhyg_00695</name>
</gene>
<feature type="domain" description="VPS9" evidence="2">
    <location>
        <begin position="332"/>
        <end position="471"/>
    </location>
</feature>
<sequence>MNQTFPKYPKALGRLSTDFNIKWRSLFHDWENSVIGSTNTLSNKQIWNKIAIYISNSKRKEKFKSEEFLQENMLMSDRRDTNDKFDRSSLKSNASVYSQYSLRSNRELHTKLQNFNQKIDHIKDKTVSLQNDKMLSQSETCSNKEVLYDNLKNGSHLLDMFKFRKDATESLLNKFSGDHENGLDIRRKSSSGVTLDYVPSFGITQLEQQDLISIKDYLMEAFRDQHHPLGVLNSKISFCFYTSYGCWKVKPTSILSSQAMKEWEMISKRIYFLIRKLFPALPVESDVCDGEIISHQSLLYPILLSEGIYSTLFVLYASKCSQSDETYRQRTYTCDKKSNKDLISFLRIESNLLPMIRSNQFENAILCLKQVKEQYCPRKMLNQIENTFKLMDEAKCEVLGKSYILNADNIMPLTIFLIIRAGIPHLGAELLLLEDLMGSDFEPVMLGFAGYCFATVKATYQHILSDKFFQD</sequence>
<organism evidence="3 4">
    <name type="scientific">Pseudolycoriella hygida</name>
    <dbReference type="NCBI Taxonomy" id="35572"/>
    <lineage>
        <taxon>Eukaryota</taxon>
        <taxon>Metazoa</taxon>
        <taxon>Ecdysozoa</taxon>
        <taxon>Arthropoda</taxon>
        <taxon>Hexapoda</taxon>
        <taxon>Insecta</taxon>
        <taxon>Pterygota</taxon>
        <taxon>Neoptera</taxon>
        <taxon>Endopterygota</taxon>
        <taxon>Diptera</taxon>
        <taxon>Nematocera</taxon>
        <taxon>Sciaroidea</taxon>
        <taxon>Sciaridae</taxon>
        <taxon>Pseudolycoriella</taxon>
    </lineage>
</organism>
<reference evidence="3" key="1">
    <citation type="submission" date="2022-07" db="EMBL/GenBank/DDBJ databases">
        <authorList>
            <person name="Trinca V."/>
            <person name="Uliana J.V.C."/>
            <person name="Torres T.T."/>
            <person name="Ward R.J."/>
            <person name="Monesi N."/>
        </authorList>
    </citation>
    <scope>NUCLEOTIDE SEQUENCE</scope>
    <source>
        <strain evidence="3">HSMRA1968</strain>
        <tissue evidence="3">Whole embryos</tissue>
    </source>
</reference>
<dbReference type="InterPro" id="IPR051984">
    <property type="entry name" value="Alsin"/>
</dbReference>
<comment type="caution">
    <text evidence="3">The sequence shown here is derived from an EMBL/GenBank/DDBJ whole genome shotgun (WGS) entry which is preliminary data.</text>
</comment>
<dbReference type="GO" id="GO:0031267">
    <property type="term" value="F:small GTPase binding"/>
    <property type="evidence" value="ECO:0007669"/>
    <property type="project" value="TreeGrafter"/>
</dbReference>
<dbReference type="GO" id="GO:0005737">
    <property type="term" value="C:cytoplasm"/>
    <property type="evidence" value="ECO:0007669"/>
    <property type="project" value="TreeGrafter"/>
</dbReference>
<proteinExistence type="predicted"/>
<dbReference type="AlphaFoldDB" id="A0A9Q0S570"/>
<dbReference type="EMBL" id="WJQU01000001">
    <property type="protein sequence ID" value="KAJ6645489.1"/>
    <property type="molecule type" value="Genomic_DNA"/>
</dbReference>
<feature type="coiled-coil region" evidence="1">
    <location>
        <begin position="105"/>
        <end position="132"/>
    </location>
</feature>
<dbReference type="GO" id="GO:0005085">
    <property type="term" value="F:guanyl-nucleotide exchange factor activity"/>
    <property type="evidence" value="ECO:0007669"/>
    <property type="project" value="TreeGrafter"/>
</dbReference>
<protein>
    <submittedName>
        <fullName evidence="3">Alsin like</fullName>
    </submittedName>
</protein>
<dbReference type="Gene3D" id="1.20.1050.80">
    <property type="entry name" value="VPS9 domain"/>
    <property type="match status" value="1"/>
</dbReference>
<dbReference type="Pfam" id="PF26202">
    <property type="entry name" value="HA_Alsin"/>
    <property type="match status" value="1"/>
</dbReference>
<dbReference type="Pfam" id="PF02204">
    <property type="entry name" value="VPS9"/>
    <property type="match status" value="1"/>
</dbReference>
<dbReference type="OrthoDB" id="48314at2759"/>
<dbReference type="SUPFAM" id="SSF109993">
    <property type="entry name" value="VPS9 domain"/>
    <property type="match status" value="1"/>
</dbReference>
<evidence type="ECO:0000256" key="1">
    <source>
        <dbReference type="SAM" id="Coils"/>
    </source>
</evidence>
<dbReference type="Proteomes" id="UP001151699">
    <property type="component" value="Chromosome A"/>
</dbReference>
<keyword evidence="4" id="KW-1185">Reference proteome</keyword>
<keyword evidence="1" id="KW-0175">Coiled coil</keyword>
<dbReference type="PROSITE" id="PS51205">
    <property type="entry name" value="VPS9"/>
    <property type="match status" value="1"/>
</dbReference>
<dbReference type="InterPro" id="IPR037191">
    <property type="entry name" value="VPS9_dom_sf"/>
</dbReference>
<name>A0A9Q0S570_9DIPT</name>
<dbReference type="InterPro" id="IPR003123">
    <property type="entry name" value="VPS9"/>
</dbReference>
<evidence type="ECO:0000259" key="2">
    <source>
        <dbReference type="PROSITE" id="PS51205"/>
    </source>
</evidence>
<accession>A0A9Q0S570</accession>
<dbReference type="PANTHER" id="PTHR46089:SF2">
    <property type="entry name" value="ALSIN HOMOLOG"/>
    <property type="match status" value="1"/>
</dbReference>
<dbReference type="PANTHER" id="PTHR46089">
    <property type="entry name" value="ALSIN HOMOLOG"/>
    <property type="match status" value="1"/>
</dbReference>
<dbReference type="InterPro" id="IPR059093">
    <property type="entry name" value="HA_Alsin"/>
</dbReference>
<evidence type="ECO:0000313" key="4">
    <source>
        <dbReference type="Proteomes" id="UP001151699"/>
    </source>
</evidence>
<dbReference type="GO" id="GO:0016197">
    <property type="term" value="P:endosomal transport"/>
    <property type="evidence" value="ECO:0007669"/>
    <property type="project" value="TreeGrafter"/>
</dbReference>